<organism evidence="2 3">
    <name type="scientific">Clonostachys chloroleuca</name>
    <dbReference type="NCBI Taxonomy" id="1926264"/>
    <lineage>
        <taxon>Eukaryota</taxon>
        <taxon>Fungi</taxon>
        <taxon>Dikarya</taxon>
        <taxon>Ascomycota</taxon>
        <taxon>Pezizomycotina</taxon>
        <taxon>Sordariomycetes</taxon>
        <taxon>Hypocreomycetidae</taxon>
        <taxon>Hypocreales</taxon>
        <taxon>Bionectriaceae</taxon>
        <taxon>Clonostachys</taxon>
    </lineage>
</organism>
<evidence type="ECO:0000313" key="3">
    <source>
        <dbReference type="Proteomes" id="UP001160390"/>
    </source>
</evidence>
<dbReference type="Pfam" id="PF11374">
    <property type="entry name" value="DUF3176"/>
    <property type="match status" value="1"/>
</dbReference>
<accession>A0AA35LPT9</accession>
<feature type="non-terminal residue" evidence="2">
    <location>
        <position position="1"/>
    </location>
</feature>
<dbReference type="AlphaFoldDB" id="A0AA35LPT9"/>
<name>A0AA35LPT9_9HYPO</name>
<gene>
    <name evidence="2" type="ORF">CCHLO57077_00015175</name>
</gene>
<keyword evidence="3" id="KW-1185">Reference proteome</keyword>
<feature type="region of interest" description="Disordered" evidence="1">
    <location>
        <begin position="1"/>
        <end position="20"/>
    </location>
</feature>
<dbReference type="EMBL" id="CABFNP030000456">
    <property type="protein sequence ID" value="CAI6018924.1"/>
    <property type="molecule type" value="Genomic_DNA"/>
</dbReference>
<dbReference type="InterPro" id="IPR021514">
    <property type="entry name" value="DUF3176"/>
</dbReference>
<dbReference type="Proteomes" id="UP001160390">
    <property type="component" value="Unassembled WGS sequence"/>
</dbReference>
<sequence>RHGSFTTMQIHNTPAKDQQDSTIMNSWPWAFEAVALILSASQFLGMVGVLAYFDGRVAQTSAIITPNTIVSVLSTGSKALLLSAAAGCICQSNWVLFADQARRLLDFEMVADASRGPLGRIRLLFSQNFRGGIYKYRDLEDKYRELHDIPLGKQDTRLGRGAVRKVSDNGRMYADQPFIAGADFALKAAAMFGLAADAHSIMQQRALNCPGEACEFSKLASLAVCSRCNDITSFLERTEHKGKPLFGRIPYDSKTLHSRQGNTQRQNNLTRYSLPNGLYLDNEDGDHYMGLYYMTTSGTGNRSKTLAMADIDTLPWSQNIIKVINDTSATEPILWPNCEVYALRCVVLPCQRVQLYILQ</sequence>
<dbReference type="PANTHER" id="PTHR35394:SF5">
    <property type="entry name" value="DUF3176 DOMAIN-CONTAINING PROTEIN"/>
    <property type="match status" value="1"/>
</dbReference>
<proteinExistence type="predicted"/>
<dbReference type="PANTHER" id="PTHR35394">
    <property type="entry name" value="DUF3176 DOMAIN-CONTAINING PROTEIN"/>
    <property type="match status" value="1"/>
</dbReference>
<evidence type="ECO:0000256" key="1">
    <source>
        <dbReference type="SAM" id="MobiDB-lite"/>
    </source>
</evidence>
<evidence type="ECO:0000313" key="2">
    <source>
        <dbReference type="EMBL" id="CAI6018924.1"/>
    </source>
</evidence>
<reference evidence="2" key="1">
    <citation type="submission" date="2023-01" db="EMBL/GenBank/DDBJ databases">
        <authorList>
            <person name="Piombo E."/>
        </authorList>
    </citation>
    <scope>NUCLEOTIDE SEQUENCE</scope>
</reference>
<protein>
    <submittedName>
        <fullName evidence="2">Uncharacterized protein</fullName>
    </submittedName>
</protein>
<comment type="caution">
    <text evidence="2">The sequence shown here is derived from an EMBL/GenBank/DDBJ whole genome shotgun (WGS) entry which is preliminary data.</text>
</comment>